<name>A0A8J2JJY9_9HEXA</name>
<evidence type="ECO:0000256" key="5">
    <source>
        <dbReference type="ARBA" id="ARBA00023125"/>
    </source>
</evidence>
<proteinExistence type="inferred from homology"/>
<feature type="compositionally biased region" description="Polar residues" evidence="8">
    <location>
        <begin position="41"/>
        <end position="56"/>
    </location>
</feature>
<dbReference type="EMBL" id="CAJVCH010007313">
    <property type="protein sequence ID" value="CAG7660262.1"/>
    <property type="molecule type" value="Genomic_DNA"/>
</dbReference>
<dbReference type="PROSITE" id="PS00959">
    <property type="entry name" value="HISTONE_H3_2"/>
    <property type="match status" value="1"/>
</dbReference>
<dbReference type="InterPro" id="IPR007125">
    <property type="entry name" value="H2A/H2B/H3"/>
</dbReference>
<dbReference type="FunFam" id="1.10.20.10:FF:000085">
    <property type="entry name" value="Histone H3.2"/>
    <property type="match status" value="1"/>
</dbReference>
<evidence type="ECO:0000313" key="10">
    <source>
        <dbReference type="EMBL" id="CAG7660262.1"/>
    </source>
</evidence>
<dbReference type="GO" id="GO:0003677">
    <property type="term" value="F:DNA binding"/>
    <property type="evidence" value="ECO:0007669"/>
    <property type="project" value="UniProtKB-KW"/>
</dbReference>
<dbReference type="GO" id="GO:0030527">
    <property type="term" value="F:structural constituent of chromatin"/>
    <property type="evidence" value="ECO:0007669"/>
    <property type="project" value="InterPro"/>
</dbReference>
<feature type="domain" description="Core Histone H2A/H2B/H3" evidence="9">
    <location>
        <begin position="106"/>
        <end position="190"/>
    </location>
</feature>
<reference evidence="10" key="1">
    <citation type="submission" date="2021-06" db="EMBL/GenBank/DDBJ databases">
        <authorList>
            <person name="Hodson N. C."/>
            <person name="Mongue J. A."/>
            <person name="Jaron S. K."/>
        </authorList>
    </citation>
    <scope>NUCLEOTIDE SEQUENCE</scope>
</reference>
<organism evidence="10 11">
    <name type="scientific">Allacma fusca</name>
    <dbReference type="NCBI Taxonomy" id="39272"/>
    <lineage>
        <taxon>Eukaryota</taxon>
        <taxon>Metazoa</taxon>
        <taxon>Ecdysozoa</taxon>
        <taxon>Arthropoda</taxon>
        <taxon>Hexapoda</taxon>
        <taxon>Collembola</taxon>
        <taxon>Symphypleona</taxon>
        <taxon>Sminthuridae</taxon>
        <taxon>Allacma</taxon>
    </lineage>
</organism>
<keyword evidence="7" id="KW-0544">Nucleosome core</keyword>
<keyword evidence="5" id="KW-0238">DNA-binding</keyword>
<comment type="subcellular location">
    <subcellularLocation>
        <location evidence="2">Chromosome</location>
    </subcellularLocation>
    <subcellularLocation>
        <location evidence="1">Nucleus</location>
    </subcellularLocation>
</comment>
<keyword evidence="4" id="KW-0158">Chromosome</keyword>
<dbReference type="InterPro" id="IPR000164">
    <property type="entry name" value="Histone_H3/CENP-A"/>
</dbReference>
<keyword evidence="11" id="KW-1185">Reference proteome</keyword>
<evidence type="ECO:0000256" key="8">
    <source>
        <dbReference type="SAM" id="MobiDB-lite"/>
    </source>
</evidence>
<evidence type="ECO:0000256" key="1">
    <source>
        <dbReference type="ARBA" id="ARBA00004123"/>
    </source>
</evidence>
<keyword evidence="6" id="KW-0539">Nucleus</keyword>
<sequence length="197" mass="22763">NSASVAKKSTARPPRGRVPREPSPVASEESDDDSSNGGGQLQRTRAQQRTPVSAKSRSPKKTRPSPYKVRIRDPSDHHFHRKGVRRNYTEDSAVTRRPRRYRPGLLALQEIRKYQRTTELLIPKLPFQRLVREVMQKFKTDFRFQSAALAALQEASEAYLVQLFEDVNLACIHARRVTIMPRDVHLARRIRGDHNRY</sequence>
<gene>
    <name evidence="10" type="ORF">AFUS01_LOCUS1313</name>
</gene>
<feature type="region of interest" description="Disordered" evidence="8">
    <location>
        <begin position="1"/>
        <end position="96"/>
    </location>
</feature>
<accession>A0A8J2JJY9</accession>
<dbReference type="PANTHER" id="PTHR11426">
    <property type="entry name" value="HISTONE H3"/>
    <property type="match status" value="1"/>
</dbReference>
<comment type="caution">
    <text evidence="10">The sequence shown here is derived from an EMBL/GenBank/DDBJ whole genome shotgun (WGS) entry which is preliminary data.</text>
</comment>
<dbReference type="CDD" id="cd22911">
    <property type="entry name" value="HFD_H3"/>
    <property type="match status" value="1"/>
</dbReference>
<evidence type="ECO:0000259" key="9">
    <source>
        <dbReference type="Pfam" id="PF00125"/>
    </source>
</evidence>
<evidence type="ECO:0000313" key="11">
    <source>
        <dbReference type="Proteomes" id="UP000708208"/>
    </source>
</evidence>
<dbReference type="Proteomes" id="UP000708208">
    <property type="component" value="Unassembled WGS sequence"/>
</dbReference>
<evidence type="ECO:0000256" key="2">
    <source>
        <dbReference type="ARBA" id="ARBA00004286"/>
    </source>
</evidence>
<evidence type="ECO:0000256" key="3">
    <source>
        <dbReference type="ARBA" id="ARBA00010343"/>
    </source>
</evidence>
<dbReference type="GO" id="GO:0005634">
    <property type="term" value="C:nucleus"/>
    <property type="evidence" value="ECO:0007669"/>
    <property type="project" value="UniProtKB-SubCell"/>
</dbReference>
<dbReference type="Pfam" id="PF00125">
    <property type="entry name" value="Histone"/>
    <property type="match status" value="1"/>
</dbReference>
<evidence type="ECO:0000256" key="7">
    <source>
        <dbReference type="ARBA" id="ARBA00023269"/>
    </source>
</evidence>
<evidence type="ECO:0000256" key="4">
    <source>
        <dbReference type="ARBA" id="ARBA00022454"/>
    </source>
</evidence>
<dbReference type="GO" id="GO:0000786">
    <property type="term" value="C:nucleosome"/>
    <property type="evidence" value="ECO:0007669"/>
    <property type="project" value="UniProtKB-KW"/>
</dbReference>
<dbReference type="AlphaFoldDB" id="A0A8J2JJY9"/>
<evidence type="ECO:0000256" key="6">
    <source>
        <dbReference type="ARBA" id="ARBA00023242"/>
    </source>
</evidence>
<dbReference type="OrthoDB" id="842664at2759"/>
<feature type="non-terminal residue" evidence="10">
    <location>
        <position position="1"/>
    </location>
</feature>
<protein>
    <recommendedName>
        <fullName evidence="9">Core Histone H2A/H2B/H3 domain-containing protein</fullName>
    </recommendedName>
</protein>
<dbReference type="SMART" id="SM00428">
    <property type="entry name" value="H3"/>
    <property type="match status" value="1"/>
</dbReference>
<comment type="similarity">
    <text evidence="3">Belongs to the histone H3 family.</text>
</comment>